<dbReference type="GO" id="GO:0043531">
    <property type="term" value="F:ADP binding"/>
    <property type="evidence" value="ECO:0007669"/>
    <property type="project" value="TreeGrafter"/>
</dbReference>
<evidence type="ECO:0000313" key="9">
    <source>
        <dbReference type="EMBL" id="OGG84657.1"/>
    </source>
</evidence>
<evidence type="ECO:0000256" key="8">
    <source>
        <dbReference type="RuleBase" id="RU000532"/>
    </source>
</evidence>
<dbReference type="InterPro" id="IPR015824">
    <property type="entry name" value="Phosphoglycerate_kinase_N"/>
</dbReference>
<evidence type="ECO:0000256" key="7">
    <source>
        <dbReference type="PIRSR" id="PIRSR000724-2"/>
    </source>
</evidence>
<evidence type="ECO:0000256" key="5">
    <source>
        <dbReference type="ARBA" id="ARBA00022777"/>
    </source>
</evidence>
<dbReference type="Proteomes" id="UP000177325">
    <property type="component" value="Unassembled WGS sequence"/>
</dbReference>
<dbReference type="InterPro" id="IPR036043">
    <property type="entry name" value="Phosphoglycerate_kinase_sf"/>
</dbReference>
<feature type="binding site" evidence="7">
    <location>
        <position position="194"/>
    </location>
    <ligand>
        <name>ATP</name>
        <dbReference type="ChEBI" id="CHEBI:30616"/>
    </ligand>
</feature>
<evidence type="ECO:0000256" key="4">
    <source>
        <dbReference type="ARBA" id="ARBA00022741"/>
    </source>
</evidence>
<evidence type="ECO:0000256" key="2">
    <source>
        <dbReference type="ARBA" id="ARBA00013061"/>
    </source>
</evidence>
<sequence>MELKSIAEVSDLRGKVVLVRASCNVPLVDGKVRNSFRLRRALPTLKYLKEAGAKVIVISHIGREVDETLLPVFEELATAIDMKWGGKVTDPLFTEKKAALNDGDILFCENLRQDVREEENDDSLGALLAEGVDLYVNDAFAEAHREHASTYGVAKLLLAYAGLTLIEEVTELQKVMQPNHPSLFLLGGAKFETKMPLVEKYLALYDHVFVGGALANDVLKARGFEVGTSLVSEVSLNDAPFLWSEKMLVPVDVIVEGPRGVVTKPADQVLPDEKIFDMGPETVELLTRYIAEAKTILWNGPFGNYEAGFEESTEAVAKLIADSDAFSVLGGGDTVAAVEKLGLNEKFGFISIGGGSMLTFMEHGSTPVLDLLKK</sequence>
<keyword evidence="4" id="KW-0547">Nucleotide-binding</keyword>
<reference evidence="9 10" key="1">
    <citation type="journal article" date="2016" name="Nat. Commun.">
        <title>Thousands of microbial genomes shed light on interconnected biogeochemical processes in an aquifer system.</title>
        <authorList>
            <person name="Anantharaman K."/>
            <person name="Brown C.T."/>
            <person name="Hug L.A."/>
            <person name="Sharon I."/>
            <person name="Castelle C.J."/>
            <person name="Probst A.J."/>
            <person name="Thomas B.C."/>
            <person name="Singh A."/>
            <person name="Wilkins M.J."/>
            <person name="Karaoz U."/>
            <person name="Brodie E.L."/>
            <person name="Williams K.H."/>
            <person name="Hubbard S.S."/>
            <person name="Banfield J.F."/>
        </authorList>
    </citation>
    <scope>NUCLEOTIDE SEQUENCE [LARGE SCALE GENOMIC DNA]</scope>
</reference>
<dbReference type="PIRSF" id="PIRSF000724">
    <property type="entry name" value="Pgk"/>
    <property type="match status" value="1"/>
</dbReference>
<gene>
    <name evidence="9" type="ORF">A3G90_01045</name>
</gene>
<dbReference type="GO" id="GO:0005524">
    <property type="term" value="F:ATP binding"/>
    <property type="evidence" value="ECO:0007669"/>
    <property type="project" value="UniProtKB-KW"/>
</dbReference>
<dbReference type="Pfam" id="PF00162">
    <property type="entry name" value="PGK"/>
    <property type="match status" value="1"/>
</dbReference>
<dbReference type="Gene3D" id="3.40.50.1260">
    <property type="entry name" value="Phosphoglycerate kinase, N-terminal domain"/>
    <property type="match status" value="2"/>
</dbReference>
<dbReference type="InterPro" id="IPR001576">
    <property type="entry name" value="Phosphoglycerate_kinase"/>
</dbReference>
<evidence type="ECO:0000313" key="10">
    <source>
        <dbReference type="Proteomes" id="UP000177325"/>
    </source>
</evidence>
<dbReference type="PRINTS" id="PR00477">
    <property type="entry name" value="PHGLYCKINASE"/>
</dbReference>
<evidence type="ECO:0000256" key="6">
    <source>
        <dbReference type="ARBA" id="ARBA00022840"/>
    </source>
</evidence>
<feature type="binding site" evidence="7">
    <location>
        <begin position="331"/>
        <end position="334"/>
    </location>
    <ligand>
        <name>ATP</name>
        <dbReference type="ChEBI" id="CHEBI:30616"/>
    </ligand>
</feature>
<dbReference type="GO" id="GO:0005829">
    <property type="term" value="C:cytosol"/>
    <property type="evidence" value="ECO:0007669"/>
    <property type="project" value="TreeGrafter"/>
</dbReference>
<comment type="catalytic activity">
    <reaction evidence="1 8">
        <text>(2R)-3-phosphoglycerate + ATP = (2R)-3-phospho-glyceroyl phosphate + ADP</text>
        <dbReference type="Rhea" id="RHEA:14801"/>
        <dbReference type="ChEBI" id="CHEBI:30616"/>
        <dbReference type="ChEBI" id="CHEBI:57604"/>
        <dbReference type="ChEBI" id="CHEBI:58272"/>
        <dbReference type="ChEBI" id="CHEBI:456216"/>
        <dbReference type="EC" id="2.7.2.3"/>
    </reaction>
</comment>
<dbReference type="EMBL" id="MFMM01000001">
    <property type="protein sequence ID" value="OGG84657.1"/>
    <property type="molecule type" value="Genomic_DNA"/>
</dbReference>
<comment type="similarity">
    <text evidence="8">Belongs to the phosphoglycerate kinase family.</text>
</comment>
<dbReference type="STRING" id="1798525.A3G90_01045"/>
<keyword evidence="5 8" id="KW-0418">Kinase</keyword>
<dbReference type="SUPFAM" id="SSF53748">
    <property type="entry name" value="Phosphoglycerate kinase"/>
    <property type="match status" value="1"/>
</dbReference>
<organism evidence="9 10">
    <name type="scientific">Candidatus Kaiserbacteria bacterium RIFCSPLOWO2_12_FULL_45_26</name>
    <dbReference type="NCBI Taxonomy" id="1798525"/>
    <lineage>
        <taxon>Bacteria</taxon>
        <taxon>Candidatus Kaiseribacteriota</taxon>
    </lineage>
</organism>
<accession>A0A1F6FFN6</accession>
<keyword evidence="3 8" id="KW-0808">Transferase</keyword>
<evidence type="ECO:0000256" key="3">
    <source>
        <dbReference type="ARBA" id="ARBA00022679"/>
    </source>
</evidence>
<proteinExistence type="inferred from homology"/>
<keyword evidence="6 7" id="KW-0067">ATP-binding</keyword>
<dbReference type="EC" id="2.7.2.3" evidence="2 8"/>
<comment type="caution">
    <text evidence="9">The sequence shown here is derived from an EMBL/GenBank/DDBJ whole genome shotgun (WGS) entry which is preliminary data.</text>
</comment>
<dbReference type="GO" id="GO:0004618">
    <property type="term" value="F:phosphoglycerate kinase activity"/>
    <property type="evidence" value="ECO:0007669"/>
    <property type="project" value="UniProtKB-EC"/>
</dbReference>
<evidence type="ECO:0000256" key="1">
    <source>
        <dbReference type="ARBA" id="ARBA00000642"/>
    </source>
</evidence>
<dbReference type="PANTHER" id="PTHR11406:SF23">
    <property type="entry name" value="PHOSPHOGLYCERATE KINASE 1, CHLOROPLASTIC-RELATED"/>
    <property type="match status" value="1"/>
</dbReference>
<dbReference type="AlphaFoldDB" id="A0A1F6FFN6"/>
<feature type="binding site" evidence="7">
    <location>
        <position position="306"/>
    </location>
    <ligand>
        <name>ATP</name>
        <dbReference type="ChEBI" id="CHEBI:30616"/>
    </ligand>
</feature>
<protein>
    <recommendedName>
        <fullName evidence="2 8">Phosphoglycerate kinase</fullName>
        <ecNumber evidence="2 8">2.7.2.3</ecNumber>
    </recommendedName>
</protein>
<dbReference type="PANTHER" id="PTHR11406">
    <property type="entry name" value="PHOSPHOGLYCERATE KINASE"/>
    <property type="match status" value="1"/>
</dbReference>
<name>A0A1F6FFN6_9BACT</name>
<dbReference type="GO" id="GO:0006096">
    <property type="term" value="P:glycolytic process"/>
    <property type="evidence" value="ECO:0007669"/>
    <property type="project" value="InterPro"/>
</dbReference>
<dbReference type="GO" id="GO:0006094">
    <property type="term" value="P:gluconeogenesis"/>
    <property type="evidence" value="ECO:0007669"/>
    <property type="project" value="TreeGrafter"/>
</dbReference>